<accession>A0A2N3HNI9</accession>
<evidence type="ECO:0000256" key="3">
    <source>
        <dbReference type="ARBA" id="ARBA00022837"/>
    </source>
</evidence>
<dbReference type="GO" id="GO:0005975">
    <property type="term" value="P:carbohydrate metabolic process"/>
    <property type="evidence" value="ECO:0007669"/>
    <property type="project" value="InterPro"/>
</dbReference>
<proteinExistence type="predicted"/>
<keyword evidence="6" id="KW-1185">Reference proteome</keyword>
<dbReference type="InterPro" id="IPR004199">
    <property type="entry name" value="B-gal_small/dom_5"/>
</dbReference>
<keyword evidence="3" id="KW-0106">Calcium</keyword>
<dbReference type="InterPro" id="IPR011013">
    <property type="entry name" value="Gal_mutarotase_sf_dom"/>
</dbReference>
<dbReference type="SUPFAM" id="SSF74650">
    <property type="entry name" value="Galactose mutarotase-like"/>
    <property type="match status" value="1"/>
</dbReference>
<protein>
    <recommendedName>
        <fullName evidence="4">Beta galactosidase small chain/ domain-containing protein</fullName>
    </recommendedName>
</protein>
<dbReference type="GO" id="GO:0009341">
    <property type="term" value="C:beta-galactosidase complex"/>
    <property type="evidence" value="ECO:0007669"/>
    <property type="project" value="InterPro"/>
</dbReference>
<evidence type="ECO:0000313" key="6">
    <source>
        <dbReference type="Proteomes" id="UP000233435"/>
    </source>
</evidence>
<feature type="domain" description="Beta galactosidase small chain/" evidence="4">
    <location>
        <begin position="14"/>
        <end position="79"/>
    </location>
</feature>
<name>A0A2N3HNI9_9FLAO</name>
<dbReference type="Pfam" id="PF02929">
    <property type="entry name" value="Bgal_small_N"/>
    <property type="match status" value="1"/>
</dbReference>
<organism evidence="5 6">
    <name type="scientific">Confluentibacter flavum</name>
    <dbReference type="NCBI Taxonomy" id="1909700"/>
    <lineage>
        <taxon>Bacteria</taxon>
        <taxon>Pseudomonadati</taxon>
        <taxon>Bacteroidota</taxon>
        <taxon>Flavobacteriia</taxon>
        <taxon>Flavobacteriales</taxon>
        <taxon>Flavobacteriaceae</taxon>
        <taxon>Confluentibacter</taxon>
    </lineage>
</organism>
<comment type="subunit">
    <text evidence="2">Monomer.</text>
</comment>
<sequence length="90" mass="10645">MRISGDPLLGFSTLHNPMEDFYQDNQKDFKHINDIVKKDGVYIHTDLKQMCVGGDNSWGARPYEEFQLPLQNYEFKFKIKPVFKLYKNNV</sequence>
<dbReference type="RefSeq" id="WP_106658350.1">
    <property type="nucleotide sequence ID" value="NZ_PJEO01000012.1"/>
</dbReference>
<dbReference type="AlphaFoldDB" id="A0A2N3HNI9"/>
<comment type="caution">
    <text evidence="5">The sequence shown here is derived from an EMBL/GenBank/DDBJ whole genome shotgun (WGS) entry which is preliminary data.</text>
</comment>
<reference evidence="5 6" key="1">
    <citation type="submission" date="2017-12" db="EMBL/GenBank/DDBJ databases">
        <title>Confluentibacter flavum sp. nov., isolated from the saline lake.</title>
        <authorList>
            <person name="Yu L."/>
        </authorList>
    </citation>
    <scope>NUCLEOTIDE SEQUENCE [LARGE SCALE GENOMIC DNA]</scope>
    <source>
        <strain evidence="5 6">3B</strain>
    </source>
</reference>
<gene>
    <name evidence="5" type="ORF">CSW08_02575</name>
</gene>
<dbReference type="EMBL" id="PJEO01000012">
    <property type="protein sequence ID" value="PKQ46515.1"/>
    <property type="molecule type" value="Genomic_DNA"/>
</dbReference>
<evidence type="ECO:0000256" key="2">
    <source>
        <dbReference type="ARBA" id="ARBA00011245"/>
    </source>
</evidence>
<evidence type="ECO:0000313" key="5">
    <source>
        <dbReference type="EMBL" id="PKQ46515.1"/>
    </source>
</evidence>
<dbReference type="GO" id="GO:0030246">
    <property type="term" value="F:carbohydrate binding"/>
    <property type="evidence" value="ECO:0007669"/>
    <property type="project" value="InterPro"/>
</dbReference>
<dbReference type="InterPro" id="IPR014718">
    <property type="entry name" value="GH-type_carb-bd"/>
</dbReference>
<dbReference type="Proteomes" id="UP000233435">
    <property type="component" value="Unassembled WGS sequence"/>
</dbReference>
<comment type="cofactor">
    <cofactor evidence="1">
        <name>Ca(2+)</name>
        <dbReference type="ChEBI" id="CHEBI:29108"/>
    </cofactor>
</comment>
<evidence type="ECO:0000259" key="4">
    <source>
        <dbReference type="Pfam" id="PF02929"/>
    </source>
</evidence>
<dbReference type="OrthoDB" id="9801077at2"/>
<dbReference type="Gene3D" id="2.70.98.10">
    <property type="match status" value="1"/>
</dbReference>
<evidence type="ECO:0000256" key="1">
    <source>
        <dbReference type="ARBA" id="ARBA00001913"/>
    </source>
</evidence>
<dbReference type="GO" id="GO:0004565">
    <property type="term" value="F:beta-galactosidase activity"/>
    <property type="evidence" value="ECO:0007669"/>
    <property type="project" value="InterPro"/>
</dbReference>